<dbReference type="SUPFAM" id="SSF56601">
    <property type="entry name" value="beta-lactamase/transpeptidase-like"/>
    <property type="match status" value="1"/>
</dbReference>
<dbReference type="PANTHER" id="PTHR43283:SF7">
    <property type="entry name" value="BETA-LACTAMASE-RELATED DOMAIN-CONTAINING PROTEIN"/>
    <property type="match status" value="1"/>
</dbReference>
<name>A0AAE3EEP6_9FIRM</name>
<comment type="caution">
    <text evidence="2">The sequence shown here is derived from an EMBL/GenBank/DDBJ whole genome shotgun (WGS) entry which is preliminary data.</text>
</comment>
<evidence type="ECO:0000259" key="1">
    <source>
        <dbReference type="Pfam" id="PF00144"/>
    </source>
</evidence>
<dbReference type="AlphaFoldDB" id="A0AAE3EEP6"/>
<dbReference type="InterPro" id="IPR012338">
    <property type="entry name" value="Beta-lactam/transpept-like"/>
</dbReference>
<keyword evidence="3" id="KW-1185">Reference proteome</keyword>
<sequence length="333" mass="37475">MTMTTGHDVDTFGAILNGSNSVRDFLSVPVLFEPGTHFLYNNGVSHILALVVQKVAGMDYVEYLRPRFLDPAEVYCTVEETERGELEGSRTVTNAEGFAKLSLLYLQEGVWNGKQLLRADLARAACEHQVASGRCSSVSFMHEEQFAGYGYQIWRNRMGGARLDGGRGQFGFLFYDQELAIVCNAVVADSGIIPQTFFETIYLAVDQPEADQSRELAVYLENWNELNGLWSDPGFKDDYYGATFTLEENAWEIEKMGIDWKEGVQLKIRLTVKGEKITVDCGLGGEWVENEILPLPRENDRLNSIFRVEHPVSRVSGGWLTGFCFVFQVRDTD</sequence>
<organism evidence="2 3">
    <name type="scientific">Hominifimenecus microfluidus</name>
    <dbReference type="NCBI Taxonomy" id="2885348"/>
    <lineage>
        <taxon>Bacteria</taxon>
        <taxon>Bacillati</taxon>
        <taxon>Bacillota</taxon>
        <taxon>Clostridia</taxon>
        <taxon>Lachnospirales</taxon>
        <taxon>Lachnospiraceae</taxon>
        <taxon>Hominifimenecus</taxon>
    </lineage>
</organism>
<feature type="domain" description="Beta-lactamase-related" evidence="1">
    <location>
        <begin position="2"/>
        <end position="182"/>
    </location>
</feature>
<dbReference type="Pfam" id="PF00144">
    <property type="entry name" value="Beta-lactamase"/>
    <property type="match status" value="1"/>
</dbReference>
<evidence type="ECO:0000313" key="3">
    <source>
        <dbReference type="Proteomes" id="UP001198182"/>
    </source>
</evidence>
<keyword evidence="2" id="KW-0378">Hydrolase</keyword>
<gene>
    <name evidence="2" type="ORF">LKD81_17565</name>
</gene>
<dbReference type="Proteomes" id="UP001198182">
    <property type="component" value="Unassembled WGS sequence"/>
</dbReference>
<reference evidence="2" key="1">
    <citation type="submission" date="2021-10" db="EMBL/GenBank/DDBJ databases">
        <title>Anaerobic single-cell dispensing facilitates the cultivation of human gut bacteria.</title>
        <authorList>
            <person name="Afrizal A."/>
        </authorList>
    </citation>
    <scope>NUCLEOTIDE SEQUENCE</scope>
    <source>
        <strain evidence="2">CLA-AA-H215</strain>
    </source>
</reference>
<dbReference type="Gene3D" id="3.40.710.10">
    <property type="entry name" value="DD-peptidase/beta-lactamase superfamily"/>
    <property type="match status" value="1"/>
</dbReference>
<dbReference type="GO" id="GO:0016787">
    <property type="term" value="F:hydrolase activity"/>
    <property type="evidence" value="ECO:0007669"/>
    <property type="project" value="UniProtKB-KW"/>
</dbReference>
<proteinExistence type="predicted"/>
<dbReference type="InterPro" id="IPR050789">
    <property type="entry name" value="Diverse_Enzym_Activities"/>
</dbReference>
<dbReference type="RefSeq" id="WP_308455156.1">
    <property type="nucleotide sequence ID" value="NZ_JAJEQR010000098.1"/>
</dbReference>
<protein>
    <submittedName>
        <fullName evidence="2">Serine hydrolase</fullName>
    </submittedName>
</protein>
<evidence type="ECO:0000313" key="2">
    <source>
        <dbReference type="EMBL" id="MCC2232771.1"/>
    </source>
</evidence>
<dbReference type="EMBL" id="JAJEQR010000098">
    <property type="protein sequence ID" value="MCC2232771.1"/>
    <property type="molecule type" value="Genomic_DNA"/>
</dbReference>
<accession>A0AAE3EEP6</accession>
<dbReference type="InterPro" id="IPR001466">
    <property type="entry name" value="Beta-lactam-related"/>
</dbReference>
<dbReference type="PANTHER" id="PTHR43283">
    <property type="entry name" value="BETA-LACTAMASE-RELATED"/>
    <property type="match status" value="1"/>
</dbReference>